<feature type="transmembrane region" description="Helical" evidence="8">
    <location>
        <begin position="91"/>
        <end position="112"/>
    </location>
</feature>
<feature type="domain" description="Tripartite ATP-independent periplasmic transporters DctQ component" evidence="9">
    <location>
        <begin position="30"/>
        <end position="160"/>
    </location>
</feature>
<dbReference type="Pfam" id="PF04290">
    <property type="entry name" value="DctQ"/>
    <property type="match status" value="1"/>
</dbReference>
<evidence type="ECO:0000256" key="1">
    <source>
        <dbReference type="ARBA" id="ARBA00004429"/>
    </source>
</evidence>
<proteinExistence type="predicted"/>
<dbReference type="AlphaFoldDB" id="X1I3A1"/>
<reference evidence="10" key="1">
    <citation type="journal article" date="2014" name="Front. Microbiol.">
        <title>High frequency of phylogenetically diverse reductive dehalogenase-homologous genes in deep subseafloor sedimentary metagenomes.</title>
        <authorList>
            <person name="Kawai M."/>
            <person name="Futagami T."/>
            <person name="Toyoda A."/>
            <person name="Takaki Y."/>
            <person name="Nishi S."/>
            <person name="Hori S."/>
            <person name="Arai W."/>
            <person name="Tsubouchi T."/>
            <person name="Morono Y."/>
            <person name="Uchiyama I."/>
            <person name="Ito T."/>
            <person name="Fujiyama A."/>
            <person name="Inagaki F."/>
            <person name="Takami H."/>
        </authorList>
    </citation>
    <scope>NUCLEOTIDE SEQUENCE</scope>
    <source>
        <strain evidence="10">Expedition CK06-06</strain>
    </source>
</reference>
<evidence type="ECO:0000256" key="3">
    <source>
        <dbReference type="ARBA" id="ARBA00022475"/>
    </source>
</evidence>
<sequence>EGTMKRLLKIIDGISEWSGKLFAFLLWPGVAVLVYEIGARYLFNAPTIWAHGTAQRIFATYYFICGAYISRHLSHINMDVIYNRFSLRTRAILDVIGFLFFFAFCGVLLWWGFGYAWESLIRLEPCNTPFRAPIYLVKLMIPLGAFLILLQELAQLWRHLFLAITGREYEH</sequence>
<feature type="transmembrane region" description="Helical" evidence="8">
    <location>
        <begin position="21"/>
        <end position="42"/>
    </location>
</feature>
<dbReference type="GO" id="GO:0005886">
    <property type="term" value="C:plasma membrane"/>
    <property type="evidence" value="ECO:0007669"/>
    <property type="project" value="UniProtKB-SubCell"/>
</dbReference>
<feature type="non-terminal residue" evidence="10">
    <location>
        <position position="1"/>
    </location>
</feature>
<keyword evidence="5 8" id="KW-0812">Transmembrane</keyword>
<keyword evidence="3" id="KW-1003">Cell membrane</keyword>
<feature type="transmembrane region" description="Helical" evidence="8">
    <location>
        <begin position="48"/>
        <end position="70"/>
    </location>
</feature>
<dbReference type="PANTHER" id="PTHR35011">
    <property type="entry name" value="2,3-DIKETO-L-GULONATE TRAP TRANSPORTER SMALL PERMEASE PROTEIN YIAM"/>
    <property type="match status" value="1"/>
</dbReference>
<accession>X1I3A1</accession>
<evidence type="ECO:0000256" key="6">
    <source>
        <dbReference type="ARBA" id="ARBA00022989"/>
    </source>
</evidence>
<evidence type="ECO:0000256" key="8">
    <source>
        <dbReference type="SAM" id="Phobius"/>
    </source>
</evidence>
<protein>
    <recommendedName>
        <fullName evidence="9">Tripartite ATP-independent periplasmic transporters DctQ component domain-containing protein</fullName>
    </recommendedName>
</protein>
<comment type="caution">
    <text evidence="10">The sequence shown here is derived from an EMBL/GenBank/DDBJ whole genome shotgun (WGS) entry which is preliminary data.</text>
</comment>
<comment type="subcellular location">
    <subcellularLocation>
        <location evidence="1">Cell inner membrane</location>
        <topology evidence="1">Multi-pass membrane protein</topology>
    </subcellularLocation>
</comment>
<keyword evidence="6 8" id="KW-1133">Transmembrane helix</keyword>
<dbReference type="InterPro" id="IPR007387">
    <property type="entry name" value="TRAP_DctQ"/>
</dbReference>
<evidence type="ECO:0000259" key="9">
    <source>
        <dbReference type="Pfam" id="PF04290"/>
    </source>
</evidence>
<evidence type="ECO:0000256" key="7">
    <source>
        <dbReference type="ARBA" id="ARBA00023136"/>
    </source>
</evidence>
<evidence type="ECO:0000256" key="2">
    <source>
        <dbReference type="ARBA" id="ARBA00022448"/>
    </source>
</evidence>
<feature type="transmembrane region" description="Helical" evidence="8">
    <location>
        <begin position="132"/>
        <end position="150"/>
    </location>
</feature>
<keyword evidence="7 8" id="KW-0472">Membrane</keyword>
<evidence type="ECO:0000313" key="10">
    <source>
        <dbReference type="EMBL" id="GAH60554.1"/>
    </source>
</evidence>
<dbReference type="InterPro" id="IPR055348">
    <property type="entry name" value="DctQ"/>
</dbReference>
<name>X1I3A1_9ZZZZ</name>
<keyword evidence="4" id="KW-0997">Cell inner membrane</keyword>
<keyword evidence="2" id="KW-0813">Transport</keyword>
<evidence type="ECO:0000256" key="5">
    <source>
        <dbReference type="ARBA" id="ARBA00022692"/>
    </source>
</evidence>
<dbReference type="EMBL" id="BARU01020140">
    <property type="protein sequence ID" value="GAH60554.1"/>
    <property type="molecule type" value="Genomic_DNA"/>
</dbReference>
<evidence type="ECO:0000256" key="4">
    <source>
        <dbReference type="ARBA" id="ARBA00022519"/>
    </source>
</evidence>
<gene>
    <name evidence="10" type="ORF">S03H2_33110</name>
</gene>
<organism evidence="10">
    <name type="scientific">marine sediment metagenome</name>
    <dbReference type="NCBI Taxonomy" id="412755"/>
    <lineage>
        <taxon>unclassified sequences</taxon>
        <taxon>metagenomes</taxon>
        <taxon>ecological metagenomes</taxon>
    </lineage>
</organism>
<dbReference type="PANTHER" id="PTHR35011:SF4">
    <property type="entry name" value="SLL1102 PROTEIN"/>
    <property type="match status" value="1"/>
</dbReference>